<feature type="compositionally biased region" description="Acidic residues" evidence="12">
    <location>
        <begin position="1244"/>
        <end position="1258"/>
    </location>
</feature>
<accession>A0A914YJU9</accession>
<feature type="region of interest" description="Disordered" evidence="12">
    <location>
        <begin position="1163"/>
        <end position="1196"/>
    </location>
</feature>
<sequence>MKGKGKLKKDIDEDADESKEFDDNGPIEEFLDKMETEKAISADFLRGDSALTKQLEAIQSGKCSKLIWRGAEAREHFRLVWKNDGEVLKKLFPIFTSVAKDNTCPMDILFYELLIVPPNKFRPIRVFKGDRFEDPQTVGFRRIMEINQLITYVKASINESGYTVGDADIRTSIEAKLGKGTLVEKLHRAYLDLQLKVNSLYDCELNKMEARPIPGIRQLLEKKQGLFRMHMMGKRVNYACRSVITPDPYLDVDEIGIPEIFAKKLTFAETPNALNIQELRQAINNGPEKYPGANFVELKNGRKEVIHAEDHFADDRRGKARRLHAPTDDALNVGMKSKEENMEIKTVLRHLKKGEMVLMNRQPSLHKPSIMGHRVRILKTQKALRMNYAPCKAYNADFDGDEMNGHFIQNRIGQVEAAELANVGSSYLVPKDGTPILGLIQDHVVSGVLLTVRDTFLDKQEFMQLLLAAFAQTTQRIRMPPPAIIYPRKLWTGKQIVTAIVQNSSPNNAHLINLIAKAKTSLNCWKVDGYPSPKHEMSESEVIFSRGALVNGVLDKAHYGATQYGLIHCCFELYGHEIATKILSCFSRCFTTYLQSHGFSLGVADILVKENANKQRKQVIRDLRKVGDNVVRKTFGLPDDSTRIQNKHVLASAYNNARGETTDVKMYDFTMKQTLGKLNDKINEACIPEGLIRRFPQNSLQLMIQSGAKGSAVNAIQISCALGQIELEGQRPPLSATGRTLPSFRSFDSSPRAGGFVDQRFLTGINPQELFFHTMAGREGLIDTAVKTSRSGYLQRCIIKHLEGIKVQYDGTCRDHDGSVVQFRYGEDGFDVGAATFLNPKQFPFLLDNLEALRKKCVQKNVSQACFNIDKAEKAYKKIKRRQKEYEANQNADNRRVFSSGFAEFSKNHFGEDKKEVIYPLWKALTKEEKAEWDAKAVRRVPDSVDVQFNPYLTLGALPEKTLDQKEFSLSLSKEIDDERLRHTLFWKGLKALVAPGENVGLLAAQSIGEPSTQMTLNTFHFAGRGDMNVTLGIPRLREILMTSGKNIATPTAEITIRDSATEEDIERLKQIFNRVYLKKCVKKITVKERLDVGVTGASRIYEISVEVLPSRARDPAARHLTRKMILKQMEATFIKSVCRIIMSKIRDAQEFVAIVHRKSKGSAINKNSASGENDEEGQREYAPNDDGASSDEEVLPGAEDANEARLANRHIDDAAEYEGEEAEEEDMQVRDPQMTDNFAVYSDDSEAEEENENDETMDGTSANNRDKSKDEADIVRKTAVIDAASFVEDYQFDTKSNRWCIYKLRLNLDRYKVDVNSIVDSVVDKFIVHQTDKIEKCVIREENKKGKDIKILQTQGINVES</sequence>
<dbReference type="PANTHER" id="PTHR19376">
    <property type="entry name" value="DNA-DIRECTED RNA POLYMERASE"/>
    <property type="match status" value="1"/>
</dbReference>
<dbReference type="Proteomes" id="UP000887577">
    <property type="component" value="Unplaced"/>
</dbReference>
<evidence type="ECO:0000256" key="4">
    <source>
        <dbReference type="ARBA" id="ARBA00022478"/>
    </source>
</evidence>
<dbReference type="CDD" id="cd01435">
    <property type="entry name" value="RNAP_I_RPA1_N"/>
    <property type="match status" value="1"/>
</dbReference>
<protein>
    <recommendedName>
        <fullName evidence="3">DNA-directed RNA polymerase</fullName>
        <ecNumber evidence="3">2.7.7.6</ecNumber>
    </recommendedName>
</protein>
<evidence type="ECO:0000256" key="12">
    <source>
        <dbReference type="SAM" id="MobiDB-lite"/>
    </source>
</evidence>
<reference evidence="15" key="1">
    <citation type="submission" date="2022-11" db="UniProtKB">
        <authorList>
            <consortium name="WormBaseParasite"/>
        </authorList>
    </citation>
    <scope>IDENTIFICATION</scope>
</reference>
<evidence type="ECO:0000256" key="2">
    <source>
        <dbReference type="ARBA" id="ARBA00006460"/>
    </source>
</evidence>
<evidence type="ECO:0000256" key="9">
    <source>
        <dbReference type="ARBA" id="ARBA00022842"/>
    </source>
</evidence>
<dbReference type="EC" id="2.7.7.6" evidence="3"/>
<dbReference type="InterPro" id="IPR007081">
    <property type="entry name" value="RNA_pol_Rpb1_5"/>
</dbReference>
<dbReference type="Gene3D" id="3.30.70.2850">
    <property type="match status" value="1"/>
</dbReference>
<evidence type="ECO:0000256" key="6">
    <source>
        <dbReference type="ARBA" id="ARBA00022695"/>
    </source>
</evidence>
<evidence type="ECO:0000256" key="10">
    <source>
        <dbReference type="ARBA" id="ARBA00023163"/>
    </source>
</evidence>
<dbReference type="GO" id="GO:0003677">
    <property type="term" value="F:DNA binding"/>
    <property type="evidence" value="ECO:0007669"/>
    <property type="project" value="InterPro"/>
</dbReference>
<feature type="compositionally biased region" description="Acidic residues" evidence="12">
    <location>
        <begin position="12"/>
        <end position="25"/>
    </location>
</feature>
<keyword evidence="5" id="KW-0808">Transferase</keyword>
<dbReference type="GO" id="GO:0003899">
    <property type="term" value="F:DNA-directed RNA polymerase activity"/>
    <property type="evidence" value="ECO:0007669"/>
    <property type="project" value="UniProtKB-EC"/>
</dbReference>
<evidence type="ECO:0000256" key="5">
    <source>
        <dbReference type="ARBA" id="ARBA00022679"/>
    </source>
</evidence>
<evidence type="ECO:0000256" key="7">
    <source>
        <dbReference type="ARBA" id="ARBA00022723"/>
    </source>
</evidence>
<dbReference type="InterPro" id="IPR038120">
    <property type="entry name" value="Rpb1_funnel_sf"/>
</dbReference>
<organism evidence="14 15">
    <name type="scientific">Panagrolaimus superbus</name>
    <dbReference type="NCBI Taxonomy" id="310955"/>
    <lineage>
        <taxon>Eukaryota</taxon>
        <taxon>Metazoa</taxon>
        <taxon>Ecdysozoa</taxon>
        <taxon>Nematoda</taxon>
        <taxon>Chromadorea</taxon>
        <taxon>Rhabditida</taxon>
        <taxon>Tylenchina</taxon>
        <taxon>Panagrolaimomorpha</taxon>
        <taxon>Panagrolaimoidea</taxon>
        <taxon>Panagrolaimidae</taxon>
        <taxon>Panagrolaimus</taxon>
    </lineage>
</organism>
<name>A0A914YJU9_9BILA</name>
<feature type="region of interest" description="Disordered" evidence="12">
    <location>
        <begin position="1244"/>
        <end position="1271"/>
    </location>
</feature>
<dbReference type="Gene3D" id="1.10.132.30">
    <property type="match status" value="1"/>
</dbReference>
<evidence type="ECO:0000313" key="15">
    <source>
        <dbReference type="WBParaSite" id="PSU_v2.g17578.t1"/>
    </source>
</evidence>
<dbReference type="InterPro" id="IPR007083">
    <property type="entry name" value="RNA_pol_Rpb1_4"/>
</dbReference>
<dbReference type="Gene3D" id="3.30.1490.180">
    <property type="entry name" value="RNA polymerase ii"/>
    <property type="match status" value="1"/>
</dbReference>
<keyword evidence="6" id="KW-0548">Nucleotidyltransferase</keyword>
<dbReference type="Pfam" id="PF04983">
    <property type="entry name" value="RNA_pol_Rpb1_3"/>
    <property type="match status" value="1"/>
</dbReference>
<dbReference type="InterPro" id="IPR045867">
    <property type="entry name" value="DNA-dir_RpoC_beta_prime"/>
</dbReference>
<comment type="subcellular location">
    <subcellularLocation>
        <location evidence="1">Nucleus</location>
    </subcellularLocation>
</comment>
<proteinExistence type="inferred from homology"/>
<dbReference type="SUPFAM" id="SSF64484">
    <property type="entry name" value="beta and beta-prime subunits of DNA dependent RNA-polymerase"/>
    <property type="match status" value="1"/>
</dbReference>
<dbReference type="Gene3D" id="6.10.250.2940">
    <property type="match status" value="1"/>
</dbReference>
<dbReference type="GO" id="GO:0046872">
    <property type="term" value="F:metal ion binding"/>
    <property type="evidence" value="ECO:0007669"/>
    <property type="project" value="UniProtKB-KW"/>
</dbReference>
<comment type="similarity">
    <text evidence="2">Belongs to the RNA polymerase beta' chain family.</text>
</comment>
<feature type="compositionally biased region" description="Polar residues" evidence="12">
    <location>
        <begin position="1163"/>
        <end position="1172"/>
    </location>
</feature>
<evidence type="ECO:0000313" key="14">
    <source>
        <dbReference type="Proteomes" id="UP000887577"/>
    </source>
</evidence>
<dbReference type="InterPro" id="IPR007066">
    <property type="entry name" value="RNA_pol_Rpb1_3"/>
</dbReference>
<dbReference type="GO" id="GO:0006351">
    <property type="term" value="P:DNA-templated transcription"/>
    <property type="evidence" value="ECO:0007669"/>
    <property type="project" value="InterPro"/>
</dbReference>
<dbReference type="Gene3D" id="1.10.274.100">
    <property type="entry name" value="RNA polymerase Rpb1, domain 3"/>
    <property type="match status" value="1"/>
</dbReference>
<dbReference type="WBParaSite" id="PSU_v2.g17578.t1">
    <property type="protein sequence ID" value="PSU_v2.g17578.t1"/>
    <property type="gene ID" value="PSU_v2.g17578"/>
</dbReference>
<keyword evidence="10" id="KW-0804">Transcription</keyword>
<dbReference type="InterPro" id="IPR006592">
    <property type="entry name" value="RNA_pol_N"/>
</dbReference>
<dbReference type="Pfam" id="PF05000">
    <property type="entry name" value="RNA_pol_Rpb1_4"/>
    <property type="match status" value="1"/>
</dbReference>
<feature type="domain" description="RNA polymerase N-terminal" evidence="13">
    <location>
        <begin position="107"/>
        <end position="451"/>
    </location>
</feature>
<dbReference type="GO" id="GO:0005736">
    <property type="term" value="C:RNA polymerase I complex"/>
    <property type="evidence" value="ECO:0007669"/>
    <property type="project" value="TreeGrafter"/>
</dbReference>
<keyword evidence="14" id="KW-1185">Reference proteome</keyword>
<keyword evidence="9" id="KW-0460">Magnesium</keyword>
<evidence type="ECO:0000256" key="8">
    <source>
        <dbReference type="ARBA" id="ARBA00022833"/>
    </source>
</evidence>
<dbReference type="Gene3D" id="2.40.40.20">
    <property type="match status" value="1"/>
</dbReference>
<dbReference type="InterPro" id="IPR042102">
    <property type="entry name" value="RNA_pol_Rpb1_3_sf"/>
</dbReference>
<evidence type="ECO:0000256" key="3">
    <source>
        <dbReference type="ARBA" id="ARBA00012418"/>
    </source>
</evidence>
<keyword evidence="11" id="KW-0539">Nucleus</keyword>
<dbReference type="InterPro" id="IPR015699">
    <property type="entry name" value="DNA-dir_RNA_pol1_lsu_N"/>
</dbReference>
<dbReference type="Pfam" id="PF04998">
    <property type="entry name" value="RNA_pol_Rpb1_5"/>
    <property type="match status" value="1"/>
</dbReference>
<dbReference type="InterPro" id="IPR000722">
    <property type="entry name" value="RNA_pol_asu"/>
</dbReference>
<keyword evidence="4" id="KW-0240">DNA-directed RNA polymerase</keyword>
<dbReference type="Pfam" id="PF00623">
    <property type="entry name" value="RNA_pol_Rpb1_2"/>
    <property type="match status" value="1"/>
</dbReference>
<keyword evidence="8" id="KW-0862">Zinc</keyword>
<feature type="region of interest" description="Disordered" evidence="12">
    <location>
        <begin position="1"/>
        <end position="25"/>
    </location>
</feature>
<evidence type="ECO:0000259" key="13">
    <source>
        <dbReference type="SMART" id="SM00663"/>
    </source>
</evidence>
<evidence type="ECO:0000256" key="1">
    <source>
        <dbReference type="ARBA" id="ARBA00004123"/>
    </source>
</evidence>
<keyword evidence="7" id="KW-0479">Metal-binding</keyword>
<dbReference type="SMART" id="SM00663">
    <property type="entry name" value="RPOLA_N"/>
    <property type="match status" value="1"/>
</dbReference>
<dbReference type="PANTHER" id="PTHR19376:SF11">
    <property type="entry name" value="DNA-DIRECTED RNA POLYMERASE I SUBUNIT RPA1"/>
    <property type="match status" value="1"/>
</dbReference>
<evidence type="ECO:0000256" key="11">
    <source>
        <dbReference type="ARBA" id="ARBA00023242"/>
    </source>
</evidence>
<dbReference type="Gene3D" id="6.20.50.80">
    <property type="match status" value="1"/>
</dbReference>